<dbReference type="EMBL" id="JBHULE010000019">
    <property type="protein sequence ID" value="MFD2564343.1"/>
    <property type="molecule type" value="Genomic_DNA"/>
</dbReference>
<dbReference type="SUPFAM" id="SSF52402">
    <property type="entry name" value="Adenine nucleotide alpha hydrolases-like"/>
    <property type="match status" value="2"/>
</dbReference>
<dbReference type="Pfam" id="PF00582">
    <property type="entry name" value="Usp"/>
    <property type="match status" value="1"/>
</dbReference>
<dbReference type="Proteomes" id="UP001597319">
    <property type="component" value="Unassembled WGS sequence"/>
</dbReference>
<accession>A0ABW5LKC7</accession>
<dbReference type="PRINTS" id="PR01438">
    <property type="entry name" value="UNVRSLSTRESS"/>
</dbReference>
<dbReference type="PANTHER" id="PTHR46268">
    <property type="entry name" value="STRESS RESPONSE PROTEIN NHAX"/>
    <property type="match status" value="1"/>
</dbReference>
<evidence type="ECO:0000313" key="4">
    <source>
        <dbReference type="Proteomes" id="UP001597319"/>
    </source>
</evidence>
<protein>
    <submittedName>
        <fullName evidence="3">Universal stress protein</fullName>
    </submittedName>
</protein>
<evidence type="ECO:0000313" key="3">
    <source>
        <dbReference type="EMBL" id="MFD2564343.1"/>
    </source>
</evidence>
<keyword evidence="4" id="KW-1185">Reference proteome</keyword>
<dbReference type="Gene3D" id="3.40.50.12370">
    <property type="match status" value="1"/>
</dbReference>
<dbReference type="RefSeq" id="WP_378294180.1">
    <property type="nucleotide sequence ID" value="NZ_JBHULE010000019.1"/>
</dbReference>
<dbReference type="InterPro" id="IPR006016">
    <property type="entry name" value="UspA"/>
</dbReference>
<dbReference type="InterPro" id="IPR006015">
    <property type="entry name" value="Universal_stress_UspA"/>
</dbReference>
<dbReference type="CDD" id="cd00293">
    <property type="entry name" value="USP-like"/>
    <property type="match status" value="1"/>
</dbReference>
<dbReference type="PANTHER" id="PTHR46268:SF6">
    <property type="entry name" value="UNIVERSAL STRESS PROTEIN UP12"/>
    <property type="match status" value="1"/>
</dbReference>
<evidence type="ECO:0000259" key="2">
    <source>
        <dbReference type="Pfam" id="PF00582"/>
    </source>
</evidence>
<name>A0ABW5LKC7_9FLAO</name>
<comment type="caution">
    <text evidence="3">The sequence shown here is derived from an EMBL/GenBank/DDBJ whole genome shotgun (WGS) entry which is preliminary data.</text>
</comment>
<comment type="similarity">
    <text evidence="1">Belongs to the universal stress protein A family.</text>
</comment>
<organism evidence="3 4">
    <name type="scientific">Aquimarina rubra</name>
    <dbReference type="NCBI Taxonomy" id="1920033"/>
    <lineage>
        <taxon>Bacteria</taxon>
        <taxon>Pseudomonadati</taxon>
        <taxon>Bacteroidota</taxon>
        <taxon>Flavobacteriia</taxon>
        <taxon>Flavobacteriales</taxon>
        <taxon>Flavobacteriaceae</taxon>
        <taxon>Aquimarina</taxon>
    </lineage>
</organism>
<proteinExistence type="inferred from homology"/>
<feature type="domain" description="UspA" evidence="2">
    <location>
        <begin position="1"/>
        <end position="147"/>
    </location>
</feature>
<reference evidence="4" key="1">
    <citation type="journal article" date="2019" name="Int. J. Syst. Evol. Microbiol.">
        <title>The Global Catalogue of Microorganisms (GCM) 10K type strain sequencing project: providing services to taxonomists for standard genome sequencing and annotation.</title>
        <authorList>
            <consortium name="The Broad Institute Genomics Platform"/>
            <consortium name="The Broad Institute Genome Sequencing Center for Infectious Disease"/>
            <person name="Wu L."/>
            <person name="Ma J."/>
        </authorList>
    </citation>
    <scope>NUCLEOTIDE SEQUENCE [LARGE SCALE GENOMIC DNA]</scope>
    <source>
        <strain evidence="4">KCTC 52274</strain>
    </source>
</reference>
<sequence>MKRILVPTDFSDNAYGALFYATRLFQDHECQFFILNTFEVHTPVLTGRMDTSKGDLLYQKLSAESKDSLAQTFHSIIRDTDDLNHTFETISVSKDLTETINKTIKKKNIDLVVMGTKGATGASTLFMGSNTVKVVQKINNCPVLVVPDEFDFEKPTEIAFPTDFRRFYIAEELKPLLDIASLFNSNIRIFHINEEEKLDDIQEHNYTSLKNHLADFTHSIHWISKGGQKSKLINDFIDDLDIDLLVMVNYRHSLMENITHEPVIKKIGFHPSVPFLVIPDAS</sequence>
<gene>
    <name evidence="3" type="ORF">ACFSR1_16805</name>
</gene>
<evidence type="ECO:0000256" key="1">
    <source>
        <dbReference type="ARBA" id="ARBA00008791"/>
    </source>
</evidence>